<dbReference type="AlphaFoldDB" id="A0A0H4PA36"/>
<dbReference type="STRING" id="320787.CA2015_0124"/>
<dbReference type="SUPFAM" id="SSF53383">
    <property type="entry name" value="PLP-dependent transferases"/>
    <property type="match status" value="1"/>
</dbReference>
<evidence type="ECO:0000313" key="4">
    <source>
        <dbReference type="EMBL" id="AKP49608.1"/>
    </source>
</evidence>
<dbReference type="GO" id="GO:0030170">
    <property type="term" value="F:pyridoxal phosphate binding"/>
    <property type="evidence" value="ECO:0007669"/>
    <property type="project" value="TreeGrafter"/>
</dbReference>
<proteinExistence type="inferred from homology"/>
<evidence type="ECO:0000256" key="1">
    <source>
        <dbReference type="ARBA" id="ARBA00037999"/>
    </source>
</evidence>
<evidence type="ECO:0000313" key="5">
    <source>
        <dbReference type="Proteomes" id="UP000036520"/>
    </source>
</evidence>
<keyword evidence="3" id="KW-0732">Signal</keyword>
<dbReference type="GO" id="GO:0008483">
    <property type="term" value="F:transaminase activity"/>
    <property type="evidence" value="ECO:0007669"/>
    <property type="project" value="UniProtKB-KW"/>
</dbReference>
<sequence>MNKAYSRRKFMAGLSTSSLAIAASPVLPGLGNVLIQNKEKLAILGGTAIREKGRIGPAWPYVDDQMVNAIVKTTRSGIWSRIQSATGNVPTFEKEFARQIGVGYSVGTGSGTQALSTCVEALGIGPGDEVITSPYTDMGTISSILTSRALPVMVDLDLTSFQLDPEEVAKKINTNTKAIMPVHIMGVPANMERIMELARKHGLKVIEDSCQAPFARYQGKAIGTIGDLGCFSFQASKAIACGEGGAVVGNDQALMEQCYTVQNRGASRKGRNETIGPKYRMNEFEGAILMGQLPGAKDRFLKRNENAEYLIAQLADIPGLTPQKKYPGTESSSYYHFAMSYNKEHFNGADRSLFLKALNAEGIPMGSYIKNGLHKEPWIQHVLGLDEYQTMYTKERREEYANSLDLPNCDKICNETLISFWGSGMLLGSRQEMDEIVAGITKVYENRDSLNKIKTS</sequence>
<name>A0A0H4PA36_9BACT</name>
<dbReference type="OrthoDB" id="9804264at2"/>
<dbReference type="GO" id="GO:0000271">
    <property type="term" value="P:polysaccharide biosynthetic process"/>
    <property type="evidence" value="ECO:0007669"/>
    <property type="project" value="TreeGrafter"/>
</dbReference>
<dbReference type="Gene3D" id="3.40.640.10">
    <property type="entry name" value="Type I PLP-dependent aspartate aminotransferase-like (Major domain)"/>
    <property type="match status" value="1"/>
</dbReference>
<dbReference type="Pfam" id="PF01041">
    <property type="entry name" value="DegT_DnrJ_EryC1"/>
    <property type="match status" value="1"/>
</dbReference>
<dbReference type="InterPro" id="IPR015421">
    <property type="entry name" value="PyrdxlP-dep_Trfase_major"/>
</dbReference>
<comment type="similarity">
    <text evidence="1 2">Belongs to the DegT/DnrJ/EryC1 family.</text>
</comment>
<dbReference type="InterPro" id="IPR015422">
    <property type="entry name" value="PyrdxlP-dep_Trfase_small"/>
</dbReference>
<dbReference type="RefSeq" id="WP_048640133.1">
    <property type="nucleotide sequence ID" value="NZ_CP012040.1"/>
</dbReference>
<feature type="chain" id="PRO_5005208499" evidence="3">
    <location>
        <begin position="23"/>
        <end position="456"/>
    </location>
</feature>
<keyword evidence="2" id="KW-0663">Pyridoxal phosphate</keyword>
<dbReference type="InterPro" id="IPR000653">
    <property type="entry name" value="DegT/StrS_aminotransferase"/>
</dbReference>
<dbReference type="PANTHER" id="PTHR30244:SF34">
    <property type="entry name" value="DTDP-4-AMINO-4,6-DIDEOXYGALACTOSE TRANSAMINASE"/>
    <property type="match status" value="1"/>
</dbReference>
<keyword evidence="5" id="KW-1185">Reference proteome</keyword>
<keyword evidence="4" id="KW-0808">Transferase</keyword>
<accession>A0A0H4PA36</accession>
<feature type="signal peptide" evidence="3">
    <location>
        <begin position="1"/>
        <end position="22"/>
    </location>
</feature>
<gene>
    <name evidence="4" type="ORF">CA2015_0124</name>
</gene>
<keyword evidence="4" id="KW-0032">Aminotransferase</keyword>
<organism evidence="4 5">
    <name type="scientific">Cyclobacterium amurskyense</name>
    <dbReference type="NCBI Taxonomy" id="320787"/>
    <lineage>
        <taxon>Bacteria</taxon>
        <taxon>Pseudomonadati</taxon>
        <taxon>Bacteroidota</taxon>
        <taxon>Cytophagia</taxon>
        <taxon>Cytophagales</taxon>
        <taxon>Cyclobacteriaceae</taxon>
        <taxon>Cyclobacterium</taxon>
    </lineage>
</organism>
<protein>
    <submittedName>
        <fullName evidence="4">DegT/DnrJ/EryC1/StrS aminotransferase</fullName>
    </submittedName>
</protein>
<evidence type="ECO:0000256" key="2">
    <source>
        <dbReference type="RuleBase" id="RU004508"/>
    </source>
</evidence>
<dbReference type="Gene3D" id="3.90.1150.10">
    <property type="entry name" value="Aspartate Aminotransferase, domain 1"/>
    <property type="match status" value="1"/>
</dbReference>
<dbReference type="EMBL" id="CP012040">
    <property type="protein sequence ID" value="AKP49608.1"/>
    <property type="molecule type" value="Genomic_DNA"/>
</dbReference>
<dbReference type="KEGG" id="camu:CA2015_0124"/>
<dbReference type="InterPro" id="IPR015424">
    <property type="entry name" value="PyrdxlP-dep_Trfase"/>
</dbReference>
<evidence type="ECO:0000256" key="3">
    <source>
        <dbReference type="SAM" id="SignalP"/>
    </source>
</evidence>
<reference evidence="4 5" key="1">
    <citation type="submission" date="2015-07" db="EMBL/GenBank/DDBJ databases">
        <authorList>
            <person name="Kim K.M."/>
        </authorList>
    </citation>
    <scope>NUCLEOTIDE SEQUENCE [LARGE SCALE GENOMIC DNA]</scope>
    <source>
        <strain evidence="4 5">KCTC 12363</strain>
    </source>
</reference>
<dbReference type="CDD" id="cd00616">
    <property type="entry name" value="AHBA_syn"/>
    <property type="match status" value="1"/>
</dbReference>
<dbReference type="Proteomes" id="UP000036520">
    <property type="component" value="Chromosome"/>
</dbReference>
<dbReference type="PANTHER" id="PTHR30244">
    <property type="entry name" value="TRANSAMINASE"/>
    <property type="match status" value="1"/>
</dbReference>